<evidence type="ECO:0000313" key="2">
    <source>
        <dbReference type="Proteomes" id="UP000189981"/>
    </source>
</evidence>
<sequence>MINKLIVDCYENNYGIDLRTIHRQSSNSKAPRILTDPKIQRDLLIFSDGISTSFELVHYGHLIFLLGDHSCYPCGGIVESVYGINWVPIFVLPTGKMIKTSSNIGKTCCVNLNPIHEYLPFIRPEDFEGFVINFENSFSENDWYDRNSLRILITSYDSISVEAIYKELRVRNLLNPFELALGSIVYDFGITAVELFNCLNYSKDIAPQFTYLNYFKTRFSLADSTNTLIQTSEFRHLIDSFNLNQIEQFFEIQYLIDTIDMDNYYPDLFADVLHIKLYRQTYSMDYRNSTDVLQEKLEPLNIGKKTVGEYYRRIKSNIRNLENLVRKRHGYNEVGSFYNERAIFERLKQHFEDEDVMTQFSPIWLGRQRFDIYIKSLNVAIEYNGKQHYEPISFFGGVEGFQKTLARDELKRKKCNENGCSLIEIKYNEDIETALITIQKELGIIK</sequence>
<dbReference type="OrthoDB" id="1272986at2"/>
<evidence type="ECO:0000313" key="1">
    <source>
        <dbReference type="EMBL" id="SKB63992.1"/>
    </source>
</evidence>
<dbReference type="Gene3D" id="3.40.960.10">
    <property type="entry name" value="VSR Endonuclease"/>
    <property type="match status" value="1"/>
</dbReference>
<keyword evidence="2" id="KW-1185">Reference proteome</keyword>
<name>A0A1T5CX01_9SPHI</name>
<dbReference type="RefSeq" id="WP_139377438.1">
    <property type="nucleotide sequence ID" value="NZ_FUYR01000002.1"/>
</dbReference>
<dbReference type="STRING" id="572036.SAMN05661099_1981"/>
<proteinExistence type="predicted"/>
<dbReference type="EMBL" id="FUYR01000002">
    <property type="protein sequence ID" value="SKB63992.1"/>
    <property type="molecule type" value="Genomic_DNA"/>
</dbReference>
<reference evidence="2" key="1">
    <citation type="submission" date="2017-02" db="EMBL/GenBank/DDBJ databases">
        <authorList>
            <person name="Varghese N."/>
            <person name="Submissions S."/>
        </authorList>
    </citation>
    <scope>NUCLEOTIDE SEQUENCE [LARGE SCALE GENOMIC DNA]</scope>
    <source>
        <strain evidence="2">DSM 22385</strain>
    </source>
</reference>
<gene>
    <name evidence="1" type="ORF">SAMN05661099_1981</name>
</gene>
<organism evidence="1 2">
    <name type="scientific">Daejeonella lutea</name>
    <dbReference type="NCBI Taxonomy" id="572036"/>
    <lineage>
        <taxon>Bacteria</taxon>
        <taxon>Pseudomonadati</taxon>
        <taxon>Bacteroidota</taxon>
        <taxon>Sphingobacteriia</taxon>
        <taxon>Sphingobacteriales</taxon>
        <taxon>Sphingobacteriaceae</taxon>
        <taxon>Daejeonella</taxon>
    </lineage>
</organism>
<accession>A0A1T5CX01</accession>
<dbReference type="AlphaFoldDB" id="A0A1T5CX01"/>
<protein>
    <submittedName>
        <fullName evidence="1">Uncharacterized protein</fullName>
    </submittedName>
</protein>
<dbReference type="Proteomes" id="UP000189981">
    <property type="component" value="Unassembled WGS sequence"/>
</dbReference>